<dbReference type="InterPro" id="IPR029033">
    <property type="entry name" value="His_PPase_superfam"/>
</dbReference>
<reference evidence="1 2" key="1">
    <citation type="journal article" date="2019" name="Fungal Biol. Biotechnol.">
        <title>Draft genome sequence of fastidious pathogen Ceratobasidium theobromae, which causes vascular-streak dieback in Theobroma cacao.</title>
        <authorList>
            <person name="Ali S.S."/>
            <person name="Asman A."/>
            <person name="Shao J."/>
            <person name="Firmansyah A.P."/>
            <person name="Susilo A.W."/>
            <person name="Rosmana A."/>
            <person name="McMahon P."/>
            <person name="Junaid M."/>
            <person name="Guest D."/>
            <person name="Kheng T.Y."/>
            <person name="Meinhardt L.W."/>
            <person name="Bailey B.A."/>
        </authorList>
    </citation>
    <scope>NUCLEOTIDE SEQUENCE [LARGE SCALE GENOMIC DNA]</scope>
    <source>
        <strain evidence="1 2">CT2</strain>
    </source>
</reference>
<protein>
    <recommendedName>
        <fullName evidence="3">Histidine phosphatase family containing protein</fullName>
    </recommendedName>
</protein>
<dbReference type="SMART" id="SM00855">
    <property type="entry name" value="PGAM"/>
    <property type="match status" value="1"/>
</dbReference>
<name>A0A5N5QFT9_9AGAM</name>
<dbReference type="Proteomes" id="UP000383932">
    <property type="component" value="Unassembled WGS sequence"/>
</dbReference>
<evidence type="ECO:0008006" key="3">
    <source>
        <dbReference type="Google" id="ProtNLM"/>
    </source>
</evidence>
<evidence type="ECO:0000313" key="1">
    <source>
        <dbReference type="EMBL" id="KAB5590610.1"/>
    </source>
</evidence>
<dbReference type="InterPro" id="IPR013078">
    <property type="entry name" value="His_Pase_superF_clade-1"/>
</dbReference>
<dbReference type="PROSITE" id="PS00175">
    <property type="entry name" value="PG_MUTASE"/>
    <property type="match status" value="1"/>
</dbReference>
<dbReference type="PANTHER" id="PTHR48100">
    <property type="entry name" value="BROAD-SPECIFICITY PHOSPHATASE YOR283W-RELATED"/>
    <property type="match status" value="1"/>
</dbReference>
<dbReference type="OrthoDB" id="496981at2759"/>
<gene>
    <name evidence="1" type="ORF">CTheo_5953</name>
</gene>
<dbReference type="EMBL" id="SSOP01000157">
    <property type="protein sequence ID" value="KAB5590610.1"/>
    <property type="molecule type" value="Genomic_DNA"/>
</dbReference>
<comment type="caution">
    <text evidence="1">The sequence shown here is derived from an EMBL/GenBank/DDBJ whole genome shotgun (WGS) entry which is preliminary data.</text>
</comment>
<evidence type="ECO:0000313" key="2">
    <source>
        <dbReference type="Proteomes" id="UP000383932"/>
    </source>
</evidence>
<dbReference type="PANTHER" id="PTHR48100:SF54">
    <property type="entry name" value="PHOSPHATASE SPAC5H10.03-RELATED"/>
    <property type="match status" value="1"/>
</dbReference>
<dbReference type="GO" id="GO:0005737">
    <property type="term" value="C:cytoplasm"/>
    <property type="evidence" value="ECO:0007669"/>
    <property type="project" value="TreeGrafter"/>
</dbReference>
<dbReference type="SUPFAM" id="SSF53254">
    <property type="entry name" value="Phosphoglycerate mutase-like"/>
    <property type="match status" value="1"/>
</dbReference>
<dbReference type="AlphaFoldDB" id="A0A5N5QFT9"/>
<keyword evidence="2" id="KW-1185">Reference proteome</keyword>
<accession>A0A5N5QFT9</accession>
<dbReference type="InterPro" id="IPR050275">
    <property type="entry name" value="PGM_Phosphatase"/>
</dbReference>
<dbReference type="CDD" id="cd07067">
    <property type="entry name" value="HP_PGM_like"/>
    <property type="match status" value="1"/>
</dbReference>
<dbReference type="Gene3D" id="3.40.50.1240">
    <property type="entry name" value="Phosphoglycerate mutase-like"/>
    <property type="match status" value="1"/>
</dbReference>
<dbReference type="GO" id="GO:0016791">
    <property type="term" value="F:phosphatase activity"/>
    <property type="evidence" value="ECO:0007669"/>
    <property type="project" value="TreeGrafter"/>
</dbReference>
<sequence>MTSKRVYLLRHGQAEHNVNDDFDIHDAVLTPLGRQQCTDFARANTEFQDGLEVIVTSAFRRTLATTLLALPDAYARLAPIGKVVLLPQLQETHDYPCDTGSDRAVLESDPEFRDMPVDWSVLTPDWNSKVGFYAPSREALVARARWVRRYVRSRPEERIVLVGHGGIFREIDGRRTGDPATVASLTRWGNVECRVYRFLSDEDEEAAMVPVEEPPFSYERVDCVA</sequence>
<proteinExistence type="predicted"/>
<organism evidence="1 2">
    <name type="scientific">Ceratobasidium theobromae</name>
    <dbReference type="NCBI Taxonomy" id="1582974"/>
    <lineage>
        <taxon>Eukaryota</taxon>
        <taxon>Fungi</taxon>
        <taxon>Dikarya</taxon>
        <taxon>Basidiomycota</taxon>
        <taxon>Agaricomycotina</taxon>
        <taxon>Agaricomycetes</taxon>
        <taxon>Cantharellales</taxon>
        <taxon>Ceratobasidiaceae</taxon>
        <taxon>Ceratobasidium</taxon>
    </lineage>
</organism>
<dbReference type="Pfam" id="PF00300">
    <property type="entry name" value="His_Phos_1"/>
    <property type="match status" value="1"/>
</dbReference>
<dbReference type="InterPro" id="IPR001345">
    <property type="entry name" value="PG/BPGM_mutase_AS"/>
</dbReference>